<accession>A0A3B0VNV0</accession>
<organism evidence="1">
    <name type="scientific">hydrothermal vent metagenome</name>
    <dbReference type="NCBI Taxonomy" id="652676"/>
    <lineage>
        <taxon>unclassified sequences</taxon>
        <taxon>metagenomes</taxon>
        <taxon>ecological metagenomes</taxon>
    </lineage>
</organism>
<protein>
    <recommendedName>
        <fullName evidence="2">DUF481 domain-containing protein</fullName>
    </recommendedName>
</protein>
<evidence type="ECO:0008006" key="2">
    <source>
        <dbReference type="Google" id="ProtNLM"/>
    </source>
</evidence>
<dbReference type="AlphaFoldDB" id="A0A3B0VNV0"/>
<gene>
    <name evidence="1" type="ORF">MNBD_GAMMA01-2088</name>
</gene>
<reference evidence="1" key="1">
    <citation type="submission" date="2018-06" db="EMBL/GenBank/DDBJ databases">
        <authorList>
            <person name="Zhirakovskaya E."/>
        </authorList>
    </citation>
    <scope>NUCLEOTIDE SEQUENCE</scope>
</reference>
<dbReference type="Pfam" id="PF04338">
    <property type="entry name" value="DUF481"/>
    <property type="match status" value="1"/>
</dbReference>
<dbReference type="InterPro" id="IPR007433">
    <property type="entry name" value="DUF481"/>
</dbReference>
<name>A0A3B0VNV0_9ZZZZ</name>
<dbReference type="EMBL" id="UOEW01000044">
    <property type="protein sequence ID" value="VAW33836.1"/>
    <property type="molecule type" value="Genomic_DNA"/>
</dbReference>
<sequence>MKKSILITGLLLNSIGYVHANDASESDSNWSGSGYLGLTTTSGNSDTESITAGLKLKHETDKWISDLGLDILRASADGTDTAERFIISSKTGYKIDDNDYIFYGSRYENDNFTGFDYTITTGVGWGHKFVDTDTSRIITEIGLGYKIEALDIDRSENSGAAIIGKLDYMRQLTDTMTFENITLLEATSDNTFIQNDAGFSFKVNDKFAVKLSHQLRHNTDVPVGTENTDTLFAVNLVYDF</sequence>
<evidence type="ECO:0000313" key="1">
    <source>
        <dbReference type="EMBL" id="VAW33836.1"/>
    </source>
</evidence>
<proteinExistence type="predicted"/>